<dbReference type="InterPro" id="IPR001387">
    <property type="entry name" value="Cro/C1-type_HTH"/>
</dbReference>
<organism evidence="2 3">
    <name type="scientific">Reticulibacter mediterranei</name>
    <dbReference type="NCBI Taxonomy" id="2778369"/>
    <lineage>
        <taxon>Bacteria</taxon>
        <taxon>Bacillati</taxon>
        <taxon>Chloroflexota</taxon>
        <taxon>Ktedonobacteria</taxon>
        <taxon>Ktedonobacterales</taxon>
        <taxon>Reticulibacteraceae</taxon>
        <taxon>Reticulibacter</taxon>
    </lineage>
</organism>
<accession>A0A8J3N4T1</accession>
<proteinExistence type="predicted"/>
<protein>
    <recommendedName>
        <fullName evidence="1">HTH cro/C1-type domain-containing protein</fullName>
    </recommendedName>
</protein>
<dbReference type="GO" id="GO:0003677">
    <property type="term" value="F:DNA binding"/>
    <property type="evidence" value="ECO:0007669"/>
    <property type="project" value="InterPro"/>
</dbReference>
<dbReference type="AlphaFoldDB" id="A0A8J3N4T1"/>
<dbReference type="EMBL" id="BNJK01000002">
    <property type="protein sequence ID" value="GHO98542.1"/>
    <property type="molecule type" value="Genomic_DNA"/>
</dbReference>
<dbReference type="Proteomes" id="UP000597444">
    <property type="component" value="Unassembled WGS sequence"/>
</dbReference>
<keyword evidence="3" id="KW-1185">Reference proteome</keyword>
<comment type="caution">
    <text evidence="2">The sequence shown here is derived from an EMBL/GenBank/DDBJ whole genome shotgun (WGS) entry which is preliminary data.</text>
</comment>
<dbReference type="RefSeq" id="WP_220209264.1">
    <property type="nucleotide sequence ID" value="NZ_BNJK01000002.1"/>
</dbReference>
<sequence>MVDKIDFGALVKTYRKQCGWNQKELGEKIGGVHRNTIYSWEQGTIPPRDVVLQLADVFELSAEQRKAFLQVAGIEQIPTNYWHVPFSRNPYFLGREEILQTLRKRLVSGAKTTALTQSISGRRHRQDPGCHRIRPSLCPGL</sequence>
<dbReference type="Pfam" id="PF01381">
    <property type="entry name" value="HTH_3"/>
    <property type="match status" value="1"/>
</dbReference>
<dbReference type="PROSITE" id="PS50943">
    <property type="entry name" value="HTH_CROC1"/>
    <property type="match status" value="1"/>
</dbReference>
<evidence type="ECO:0000313" key="2">
    <source>
        <dbReference type="EMBL" id="GHO98542.1"/>
    </source>
</evidence>
<feature type="domain" description="HTH cro/C1-type" evidence="1">
    <location>
        <begin position="11"/>
        <end position="65"/>
    </location>
</feature>
<dbReference type="CDD" id="cd00093">
    <property type="entry name" value="HTH_XRE"/>
    <property type="match status" value="1"/>
</dbReference>
<dbReference type="SMART" id="SM00530">
    <property type="entry name" value="HTH_XRE"/>
    <property type="match status" value="1"/>
</dbReference>
<evidence type="ECO:0000259" key="1">
    <source>
        <dbReference type="PROSITE" id="PS50943"/>
    </source>
</evidence>
<dbReference type="InterPro" id="IPR010982">
    <property type="entry name" value="Lambda_DNA-bd_dom_sf"/>
</dbReference>
<dbReference type="SUPFAM" id="SSF47413">
    <property type="entry name" value="lambda repressor-like DNA-binding domains"/>
    <property type="match status" value="1"/>
</dbReference>
<reference evidence="2" key="1">
    <citation type="submission" date="2020-10" db="EMBL/GenBank/DDBJ databases">
        <title>Taxonomic study of unclassified bacteria belonging to the class Ktedonobacteria.</title>
        <authorList>
            <person name="Yabe S."/>
            <person name="Wang C.M."/>
            <person name="Zheng Y."/>
            <person name="Sakai Y."/>
            <person name="Cavaletti L."/>
            <person name="Monciardini P."/>
            <person name="Donadio S."/>
        </authorList>
    </citation>
    <scope>NUCLEOTIDE SEQUENCE</scope>
    <source>
        <strain evidence="2">ID150040</strain>
    </source>
</reference>
<evidence type="ECO:0000313" key="3">
    <source>
        <dbReference type="Proteomes" id="UP000597444"/>
    </source>
</evidence>
<name>A0A8J3N4T1_9CHLR</name>
<dbReference type="Gene3D" id="1.10.260.40">
    <property type="entry name" value="lambda repressor-like DNA-binding domains"/>
    <property type="match status" value="1"/>
</dbReference>
<gene>
    <name evidence="2" type="ORF">KSF_085900</name>
</gene>